<gene>
    <name evidence="6" type="ordered locus">Msip34_0043</name>
</gene>
<feature type="domain" description="Cellulose synthase operon C C-terminal" evidence="5">
    <location>
        <begin position="535"/>
        <end position="857"/>
    </location>
</feature>
<keyword evidence="7" id="KW-1185">Reference proteome</keyword>
<dbReference type="InterPro" id="IPR008410">
    <property type="entry name" value="BCSC_C"/>
</dbReference>
<proteinExistence type="predicted"/>
<evidence type="ECO:0000256" key="1">
    <source>
        <dbReference type="ARBA" id="ARBA00022729"/>
    </source>
</evidence>
<dbReference type="GO" id="GO:0030244">
    <property type="term" value="P:cellulose biosynthetic process"/>
    <property type="evidence" value="ECO:0007669"/>
    <property type="project" value="InterPro"/>
</dbReference>
<sequence length="876" mass="95813" precursor="true">MKYKALVVMLSVAGLAECPVIACADEAVGNMRAVTATPSAWAVVAEQESNASQATIKAVPSNVIREPKAVSDAIESQTPEKNGRVQSQPLINNVPLSSFLTPAKKAPAAVSAKQEAAPSAPDTRPLWKLFNQHEYDRVEQGIARLQSQYPDWKAPSELVALLAQKRREQRLEQVIREQDTEALVKLGEQYPEAFSCAAIDKAWALAAARATLGQRESLQAQLQHLVTQCEKEEDRLATLYKSQHWLSREEWEALIALGAATPRTARGEALFQQLVYQNGVEDLALAIKQHDNARVDSLFEQLQPEIVARKDISQLLLVAWHDFKLERLAAAQDLFATALAMEPQNDNARYGLALVFAREQNHEEAITVAQGLPANDAGRNDLLLNAYLALAKQAYGQQDSQQTLNYLRQAKQAGALPRYASLMEAWSQFGLGNTTQASEVFASLYRAQPDEESAAGVMASYLKLDRADDIAPLATTEPLASQYKHHVAAGLFGQKRFFEARALDADTYGDAGGIAAPQAGAGIALRDKSGTQGLSQLSIRQVPVLEASMPTGNYGELNVSLREVRLDSGTLSRDALVGSGSSGAWRYSPTTSTTGLEPRVSWRDDVWDIALGMTPDNGEVSSRPTGYVAHQSMSKLATLTSSLYVEPVRESILSYTGMRDPYTGKQWGRVLRKGVRLNGLQQLGNNWSVSAAINLEYLDGESVETNRHAGVFASVGKNLDLPAFSYAVLGLGFNYDHYQKNLSHFTLGHGGYFSPERFVSIGPALDFLTRENQQFIVKGRLAFATVSIAEAASPWFPGNDDGNSYASSKNNGMSYTAEATGVWRINDRLQIGGALSERNAPQYRDETGMLFLRVLFESRQSVLSTDLPTRTFNGLY</sequence>
<dbReference type="RefSeq" id="WP_015829089.1">
    <property type="nucleotide sequence ID" value="NC_012969.1"/>
</dbReference>
<reference evidence="6 7" key="2">
    <citation type="journal article" date="2011" name="J. Bacteriol.">
        <title>Genomes of three methylotrophs from a single niche uncover genetic and metabolic divergence of Methylophilaceae.</title>
        <authorList>
            <person name="Lapidus A."/>
            <person name="Clum A."/>
            <person name="Labutti K."/>
            <person name="Kaluzhnaya M.G."/>
            <person name="Lim S."/>
            <person name="Beck D.A."/>
            <person name="Glavina Del Rio T."/>
            <person name="Nolan M."/>
            <person name="Mavromatis K."/>
            <person name="Huntemann M."/>
            <person name="Lucas S."/>
            <person name="Lidstrom M.E."/>
            <person name="Ivanova N."/>
            <person name="Chistoserdova L."/>
        </authorList>
    </citation>
    <scope>NUCLEOTIDE SEQUENCE [LARGE SCALE GENOMIC DNA]</scope>
    <source>
        <strain evidence="6 7">SIP3-4</strain>
    </source>
</reference>
<dbReference type="InterPro" id="IPR011990">
    <property type="entry name" value="TPR-like_helical_dom_sf"/>
</dbReference>
<dbReference type="eggNOG" id="COG3118">
    <property type="taxonomic scope" value="Bacteria"/>
</dbReference>
<keyword evidence="2" id="KW-0677">Repeat</keyword>
<dbReference type="Gene3D" id="1.25.40.10">
    <property type="entry name" value="Tetratricopeptide repeat domain"/>
    <property type="match status" value="1"/>
</dbReference>
<keyword evidence="3" id="KW-0802">TPR repeat</keyword>
<reference evidence="7" key="1">
    <citation type="submission" date="2009-07" db="EMBL/GenBank/DDBJ databases">
        <title>Complete sequence of chromosome of Methylovorus sp. SIP3-4.</title>
        <authorList>
            <person name="Lucas S."/>
            <person name="Copeland A."/>
            <person name="Lapidus A."/>
            <person name="Glavina del Rio T."/>
            <person name="Tice H."/>
            <person name="Bruce D."/>
            <person name="Goodwin L."/>
            <person name="Pitluck S."/>
            <person name="Clum A."/>
            <person name="Larimer F."/>
            <person name="Land M."/>
            <person name="Hauser L."/>
            <person name="Kyrpides N."/>
            <person name="Mikhailova N."/>
            <person name="Kayluzhnaya M."/>
            <person name="Chistoserdova L."/>
        </authorList>
    </citation>
    <scope>NUCLEOTIDE SEQUENCE [LARGE SCALE GENOMIC DNA]</scope>
    <source>
        <strain evidence="7">SIP3-4</strain>
    </source>
</reference>
<dbReference type="GO" id="GO:0019867">
    <property type="term" value="C:outer membrane"/>
    <property type="evidence" value="ECO:0007669"/>
    <property type="project" value="InterPro"/>
</dbReference>
<protein>
    <recommendedName>
        <fullName evidence="5">Cellulose synthase operon C C-terminal domain-containing protein</fullName>
    </recommendedName>
</protein>
<dbReference type="AlphaFoldDB" id="C6X7Q0"/>
<dbReference type="HOGENOM" id="CLU_349049_0_0_4"/>
<feature type="chain" id="PRO_5002973581" description="Cellulose synthase operon C C-terminal domain-containing protein" evidence="4">
    <location>
        <begin position="25"/>
        <end position="876"/>
    </location>
</feature>
<evidence type="ECO:0000256" key="3">
    <source>
        <dbReference type="ARBA" id="ARBA00022803"/>
    </source>
</evidence>
<dbReference type="STRING" id="582744.Msip34_0043"/>
<dbReference type="OrthoDB" id="7059807at2"/>
<dbReference type="SUPFAM" id="SSF48452">
    <property type="entry name" value="TPR-like"/>
    <property type="match status" value="1"/>
</dbReference>
<evidence type="ECO:0000256" key="4">
    <source>
        <dbReference type="SAM" id="SignalP"/>
    </source>
</evidence>
<evidence type="ECO:0000313" key="6">
    <source>
        <dbReference type="EMBL" id="ACT49292.1"/>
    </source>
</evidence>
<evidence type="ECO:0000256" key="2">
    <source>
        <dbReference type="ARBA" id="ARBA00022737"/>
    </source>
</evidence>
<dbReference type="Proteomes" id="UP000002743">
    <property type="component" value="Chromosome"/>
</dbReference>
<keyword evidence="1 4" id="KW-0732">Signal</keyword>
<accession>C6X7Q0</accession>
<dbReference type="EMBL" id="CP001674">
    <property type="protein sequence ID" value="ACT49292.1"/>
    <property type="molecule type" value="Genomic_DNA"/>
</dbReference>
<dbReference type="KEGG" id="mei:Msip34_0043"/>
<evidence type="ECO:0000259" key="5">
    <source>
        <dbReference type="Pfam" id="PF05420"/>
    </source>
</evidence>
<dbReference type="Pfam" id="PF05420">
    <property type="entry name" value="BCSC_C"/>
    <property type="match status" value="1"/>
</dbReference>
<feature type="signal peptide" evidence="4">
    <location>
        <begin position="1"/>
        <end position="24"/>
    </location>
</feature>
<name>C6X7Q0_METGS</name>
<evidence type="ECO:0000313" key="7">
    <source>
        <dbReference type="Proteomes" id="UP000002743"/>
    </source>
</evidence>
<organism evidence="6 7">
    <name type="scientific">Methylovorus glucosotrophus (strain SIP3-4)</name>
    <dbReference type="NCBI Taxonomy" id="582744"/>
    <lineage>
        <taxon>Bacteria</taxon>
        <taxon>Pseudomonadati</taxon>
        <taxon>Pseudomonadota</taxon>
        <taxon>Betaproteobacteria</taxon>
        <taxon>Nitrosomonadales</taxon>
        <taxon>Methylophilaceae</taxon>
        <taxon>Methylovorus</taxon>
    </lineage>
</organism>
<dbReference type="Pfam" id="PF14559">
    <property type="entry name" value="TPR_19"/>
    <property type="match status" value="1"/>
</dbReference>